<sequence>MNKLQPFQAFRLLPNILLTATMSSALMGALVSVAWADPAPAGGAQALTRAEVSADLQAYEKSGLADIERDDSQFRLGTNEWSAARARYLALRHIPSNPAADQPLTRQQVRADLALYQESGLAVEELLAGDASEETPALLAARARYDALSMPGAMAARALSRAEVEADLQIYKESGLADLERADGQSADIPGALAAARARYQALRANGRYQQVVQQLRKGDGQPG</sequence>
<evidence type="ECO:0008006" key="4">
    <source>
        <dbReference type="Google" id="ProtNLM"/>
    </source>
</evidence>
<comment type="caution">
    <text evidence="2">The sequence shown here is derived from an EMBL/GenBank/DDBJ whole genome shotgun (WGS) entry which is preliminary data.</text>
</comment>
<reference evidence="2 3" key="1">
    <citation type="submission" date="2023-11" db="EMBL/GenBank/DDBJ databases">
        <title>Paucibacter sp. nov., isolated from fresh soil in Korea.</title>
        <authorList>
            <person name="Le N.T.T."/>
        </authorList>
    </citation>
    <scope>NUCLEOTIDE SEQUENCE [LARGE SCALE GENOMIC DNA]</scope>
    <source>
        <strain evidence="2 3">R3-3</strain>
    </source>
</reference>
<proteinExistence type="predicted"/>
<accession>A0ABU5DKN8</accession>
<keyword evidence="1" id="KW-0732">Signal</keyword>
<dbReference type="RefSeq" id="WP_320424834.1">
    <property type="nucleotide sequence ID" value="NZ_JAXCLA010000006.1"/>
</dbReference>
<dbReference type="Proteomes" id="UP001285263">
    <property type="component" value="Unassembled WGS sequence"/>
</dbReference>
<evidence type="ECO:0000313" key="3">
    <source>
        <dbReference type="Proteomes" id="UP001285263"/>
    </source>
</evidence>
<organism evidence="2 3">
    <name type="scientific">Roseateles agri</name>
    <dbReference type="NCBI Taxonomy" id="3098619"/>
    <lineage>
        <taxon>Bacteria</taxon>
        <taxon>Pseudomonadati</taxon>
        <taxon>Pseudomonadota</taxon>
        <taxon>Betaproteobacteria</taxon>
        <taxon>Burkholderiales</taxon>
        <taxon>Sphaerotilaceae</taxon>
        <taxon>Roseateles</taxon>
    </lineage>
</organism>
<evidence type="ECO:0000313" key="2">
    <source>
        <dbReference type="EMBL" id="MDY0746875.1"/>
    </source>
</evidence>
<feature type="signal peptide" evidence="1">
    <location>
        <begin position="1"/>
        <end position="36"/>
    </location>
</feature>
<keyword evidence="3" id="KW-1185">Reference proteome</keyword>
<feature type="chain" id="PRO_5047180380" description="DUF4148 domain-containing protein" evidence="1">
    <location>
        <begin position="37"/>
        <end position="224"/>
    </location>
</feature>
<name>A0ABU5DKN8_9BURK</name>
<evidence type="ECO:0000256" key="1">
    <source>
        <dbReference type="SAM" id="SignalP"/>
    </source>
</evidence>
<gene>
    <name evidence="2" type="ORF">SNE35_20350</name>
</gene>
<dbReference type="EMBL" id="JAXCLA010000006">
    <property type="protein sequence ID" value="MDY0746875.1"/>
    <property type="molecule type" value="Genomic_DNA"/>
</dbReference>
<protein>
    <recommendedName>
        <fullName evidence="4">DUF4148 domain-containing protein</fullName>
    </recommendedName>
</protein>